<dbReference type="KEGG" id="rca:Rcas_2507"/>
<sequence length="272" mass="31473">MRVIVQRHIRHILADVEAAIPPDGKRDYFRLHRDRFAMLLAAIPPDAGSCALEIGVNPGLFTQALVRAGYCVCGTDLFPEHRAELWRRLGVEVRRWNIDTEPPPYPPESFDLIIFSEVIEHLANPPIDALATMRELLVPGGYLLISTPNQFYLKSRLRVLADILLLRPFEHDDEFQHWANLKAEARYYTHSRLYSMRQICWMLDQAGLVVQQRIYGDPWERVGLEWSRLLRHPHRWLGKALLWGATRAIPPARSMLLIVAQRPGVRRRPGRT</sequence>
<dbReference type="Proteomes" id="UP000000263">
    <property type="component" value="Chromosome"/>
</dbReference>
<dbReference type="RefSeq" id="WP_012121011.1">
    <property type="nucleotide sequence ID" value="NC_009767.1"/>
</dbReference>
<dbReference type="eggNOG" id="COG2227">
    <property type="taxonomic scope" value="Bacteria"/>
</dbReference>
<dbReference type="GO" id="GO:0032259">
    <property type="term" value="P:methylation"/>
    <property type="evidence" value="ECO:0007669"/>
    <property type="project" value="UniProtKB-KW"/>
</dbReference>
<evidence type="ECO:0000313" key="2">
    <source>
        <dbReference type="Proteomes" id="UP000000263"/>
    </source>
</evidence>
<dbReference type="Gene3D" id="3.40.50.150">
    <property type="entry name" value="Vaccinia Virus protein VP39"/>
    <property type="match status" value="1"/>
</dbReference>
<dbReference type="GO" id="GO:0008168">
    <property type="term" value="F:methyltransferase activity"/>
    <property type="evidence" value="ECO:0007669"/>
    <property type="project" value="UniProtKB-KW"/>
</dbReference>
<evidence type="ECO:0000313" key="1">
    <source>
        <dbReference type="EMBL" id="ABU58587.1"/>
    </source>
</evidence>
<dbReference type="STRING" id="383372.Rcas_2507"/>
<keyword evidence="2" id="KW-1185">Reference proteome</keyword>
<dbReference type="SUPFAM" id="SSF53335">
    <property type="entry name" value="S-adenosyl-L-methionine-dependent methyltransferases"/>
    <property type="match status" value="1"/>
</dbReference>
<keyword evidence="1" id="KW-0808">Transferase</keyword>
<proteinExistence type="predicted"/>
<dbReference type="InterPro" id="IPR029063">
    <property type="entry name" value="SAM-dependent_MTases_sf"/>
</dbReference>
<organism evidence="1 2">
    <name type="scientific">Roseiflexus castenholzii (strain DSM 13941 / HLO8)</name>
    <dbReference type="NCBI Taxonomy" id="383372"/>
    <lineage>
        <taxon>Bacteria</taxon>
        <taxon>Bacillati</taxon>
        <taxon>Chloroflexota</taxon>
        <taxon>Chloroflexia</taxon>
        <taxon>Chloroflexales</taxon>
        <taxon>Roseiflexineae</taxon>
        <taxon>Roseiflexaceae</taxon>
        <taxon>Roseiflexus</taxon>
    </lineage>
</organism>
<dbReference type="HOGENOM" id="CLU_1037051_0_0_0"/>
<keyword evidence="1" id="KW-0489">Methyltransferase</keyword>
<name>A7NM32_ROSCS</name>
<reference evidence="1 2" key="1">
    <citation type="submission" date="2007-08" db="EMBL/GenBank/DDBJ databases">
        <title>Complete sequence of Roseiflexus castenholzii DSM 13941.</title>
        <authorList>
            <consortium name="US DOE Joint Genome Institute"/>
            <person name="Copeland A."/>
            <person name="Lucas S."/>
            <person name="Lapidus A."/>
            <person name="Barry K."/>
            <person name="Glavina del Rio T."/>
            <person name="Dalin E."/>
            <person name="Tice H."/>
            <person name="Pitluck S."/>
            <person name="Thompson L.S."/>
            <person name="Brettin T."/>
            <person name="Bruce D."/>
            <person name="Detter J.C."/>
            <person name="Han C."/>
            <person name="Tapia R."/>
            <person name="Schmutz J."/>
            <person name="Larimer F."/>
            <person name="Land M."/>
            <person name="Hauser L."/>
            <person name="Kyrpides N."/>
            <person name="Mikhailova N."/>
            <person name="Bryant D.A."/>
            <person name="Hanada S."/>
            <person name="Tsukatani Y."/>
            <person name="Richardson P."/>
        </authorList>
    </citation>
    <scope>NUCLEOTIDE SEQUENCE [LARGE SCALE GENOMIC DNA]</scope>
    <source>
        <strain evidence="2">DSM 13941 / HLO8</strain>
    </source>
</reference>
<gene>
    <name evidence="1" type="ordered locus">Rcas_2507</name>
</gene>
<protein>
    <submittedName>
        <fullName evidence="1">Methyltransferase type 12</fullName>
    </submittedName>
</protein>
<dbReference type="PANTHER" id="PTHR43861:SF1">
    <property type="entry name" value="TRANS-ACONITATE 2-METHYLTRANSFERASE"/>
    <property type="match status" value="1"/>
</dbReference>
<dbReference type="CDD" id="cd02440">
    <property type="entry name" value="AdoMet_MTases"/>
    <property type="match status" value="1"/>
</dbReference>
<dbReference type="EMBL" id="CP000804">
    <property type="protein sequence ID" value="ABU58587.1"/>
    <property type="molecule type" value="Genomic_DNA"/>
</dbReference>
<accession>A7NM32</accession>
<dbReference type="Pfam" id="PF13489">
    <property type="entry name" value="Methyltransf_23"/>
    <property type="match status" value="1"/>
</dbReference>
<dbReference type="AlphaFoldDB" id="A7NM32"/>
<dbReference type="OrthoDB" id="9805171at2"/>
<dbReference type="PANTHER" id="PTHR43861">
    <property type="entry name" value="TRANS-ACONITATE 2-METHYLTRANSFERASE-RELATED"/>
    <property type="match status" value="1"/>
</dbReference>